<keyword evidence="2" id="KW-1133">Transmembrane helix</keyword>
<keyword evidence="2" id="KW-0472">Membrane</keyword>
<feature type="compositionally biased region" description="Acidic residues" evidence="1">
    <location>
        <begin position="270"/>
        <end position="279"/>
    </location>
</feature>
<protein>
    <recommendedName>
        <fullName evidence="5">Tetraspanin</fullName>
    </recommendedName>
</protein>
<evidence type="ECO:0000256" key="2">
    <source>
        <dbReference type="SAM" id="Phobius"/>
    </source>
</evidence>
<feature type="transmembrane region" description="Helical" evidence="2">
    <location>
        <begin position="31"/>
        <end position="54"/>
    </location>
</feature>
<evidence type="ECO:0000313" key="3">
    <source>
        <dbReference type="EMBL" id="KAK8094614.1"/>
    </source>
</evidence>
<evidence type="ECO:0008006" key="5">
    <source>
        <dbReference type="Google" id="ProtNLM"/>
    </source>
</evidence>
<dbReference type="RefSeq" id="XP_066675387.1">
    <property type="nucleotide sequence ID" value="XM_066805614.1"/>
</dbReference>
<keyword evidence="4" id="KW-1185">Reference proteome</keyword>
<gene>
    <name evidence="3" type="ORF">PG997_001299</name>
</gene>
<dbReference type="GeneID" id="92038674"/>
<name>A0ABR1XD73_9PEZI</name>
<sequence>MMTFVAVSIFLLALAAISIYALVEASRLSLPVSLSLAVLTLLLPFTAWASLFGAPMFRRLSSFKNGGGGAGGIGDLMRHPLVPFALQVLQGIASVVMATLWSQGLMGSGQAVDCNMQSTWKRLWMAHDGRSIETIQNAFGCCGFNSVRDMAWPSPGGNVGLCRELTHRETSCAVPWRGTLRRLSGFEFGVALGCAAIQFFYLARTLLRIFQAARETMSRRSSRHNTAALEQGPDASLVPRSTGSGHNNNNNNTNSYRTMGHTYEARDADPEVLDDDAEEDVHRDTTRLLRNNNTD</sequence>
<comment type="caution">
    <text evidence="3">The sequence shown here is derived from an EMBL/GenBank/DDBJ whole genome shotgun (WGS) entry which is preliminary data.</text>
</comment>
<dbReference type="EMBL" id="JAQQWN010000002">
    <property type="protein sequence ID" value="KAK8094614.1"/>
    <property type="molecule type" value="Genomic_DNA"/>
</dbReference>
<proteinExistence type="predicted"/>
<dbReference type="Proteomes" id="UP001433268">
    <property type="component" value="Unassembled WGS sequence"/>
</dbReference>
<accession>A0ABR1XD73</accession>
<feature type="transmembrane region" description="Helical" evidence="2">
    <location>
        <begin position="188"/>
        <end position="210"/>
    </location>
</feature>
<evidence type="ECO:0000256" key="1">
    <source>
        <dbReference type="SAM" id="MobiDB-lite"/>
    </source>
</evidence>
<feature type="region of interest" description="Disordered" evidence="1">
    <location>
        <begin position="219"/>
        <end position="295"/>
    </location>
</feature>
<organism evidence="3 4">
    <name type="scientific">Apiospora hydei</name>
    <dbReference type="NCBI Taxonomy" id="1337664"/>
    <lineage>
        <taxon>Eukaryota</taxon>
        <taxon>Fungi</taxon>
        <taxon>Dikarya</taxon>
        <taxon>Ascomycota</taxon>
        <taxon>Pezizomycotina</taxon>
        <taxon>Sordariomycetes</taxon>
        <taxon>Xylariomycetidae</taxon>
        <taxon>Amphisphaeriales</taxon>
        <taxon>Apiosporaceae</taxon>
        <taxon>Apiospora</taxon>
    </lineage>
</organism>
<evidence type="ECO:0000313" key="4">
    <source>
        <dbReference type="Proteomes" id="UP001433268"/>
    </source>
</evidence>
<reference evidence="3 4" key="1">
    <citation type="submission" date="2023-01" db="EMBL/GenBank/DDBJ databases">
        <title>Analysis of 21 Apiospora genomes using comparative genomics revels a genus with tremendous synthesis potential of carbohydrate active enzymes and secondary metabolites.</title>
        <authorList>
            <person name="Sorensen T."/>
        </authorList>
    </citation>
    <scope>NUCLEOTIDE SEQUENCE [LARGE SCALE GENOMIC DNA]</scope>
    <source>
        <strain evidence="3 4">CBS 114990</strain>
    </source>
</reference>
<keyword evidence="2" id="KW-0812">Transmembrane</keyword>